<keyword evidence="1" id="KW-0472">Membrane</keyword>
<evidence type="ECO:0008006" key="4">
    <source>
        <dbReference type="Google" id="ProtNLM"/>
    </source>
</evidence>
<name>Q605I2_METCA</name>
<feature type="transmembrane region" description="Helical" evidence="1">
    <location>
        <begin position="45"/>
        <end position="67"/>
    </location>
</feature>
<dbReference type="InterPro" id="IPR012667">
    <property type="entry name" value="CbtB_put"/>
</dbReference>
<proteinExistence type="predicted"/>
<evidence type="ECO:0000313" key="2">
    <source>
        <dbReference type="EMBL" id="AAU91660.1"/>
    </source>
</evidence>
<dbReference type="Proteomes" id="UP000006821">
    <property type="component" value="Chromosome"/>
</dbReference>
<sequence>MAPHPRCCQRRAFTSSGWVRIIFDIAGKSTSMNAQTSSHSLPVHVGARAAAIAAFALGGLLVLMVGFSPLPAVHDATHDTRHSAGFPCH</sequence>
<accession>Q605I2</accession>
<dbReference type="AlphaFoldDB" id="Q605I2"/>
<dbReference type="NCBIfam" id="TIGR02459">
    <property type="entry name" value="CbtB"/>
    <property type="match status" value="1"/>
</dbReference>
<dbReference type="KEGG" id="mca:MCA2302"/>
<dbReference type="EMBL" id="AE017282">
    <property type="protein sequence ID" value="AAU91660.1"/>
    <property type="molecule type" value="Genomic_DNA"/>
</dbReference>
<protein>
    <recommendedName>
        <fullName evidence="4">Cobalt transporter, subunit CbtB</fullName>
    </recommendedName>
</protein>
<organism evidence="2 3">
    <name type="scientific">Methylococcus capsulatus (strain ATCC 33009 / NCIMB 11132 / Bath)</name>
    <dbReference type="NCBI Taxonomy" id="243233"/>
    <lineage>
        <taxon>Bacteria</taxon>
        <taxon>Pseudomonadati</taxon>
        <taxon>Pseudomonadota</taxon>
        <taxon>Gammaproteobacteria</taxon>
        <taxon>Methylococcales</taxon>
        <taxon>Methylococcaceae</taxon>
        <taxon>Methylococcus</taxon>
    </lineage>
</organism>
<evidence type="ECO:0000256" key="1">
    <source>
        <dbReference type="SAM" id="Phobius"/>
    </source>
</evidence>
<keyword evidence="1" id="KW-0812">Transmembrane</keyword>
<gene>
    <name evidence="2" type="ordered locus">MCA2302</name>
</gene>
<keyword evidence="1" id="KW-1133">Transmembrane helix</keyword>
<reference evidence="2 3" key="1">
    <citation type="journal article" date="2004" name="PLoS Biol.">
        <title>Genomic insights into methanotrophy: the complete genome sequence of Methylococcus capsulatus (Bath).</title>
        <authorList>
            <person name="Ward N.L."/>
            <person name="Larsen O."/>
            <person name="Sakwa J."/>
            <person name="Bruseth L."/>
            <person name="Khouri H.M."/>
            <person name="Durkin A.S."/>
            <person name="Dimitrov G."/>
            <person name="Jiang L."/>
            <person name="Scanlan D."/>
            <person name="Kang K.H."/>
            <person name="Lewis M.R."/>
            <person name="Nelson K.E."/>
            <person name="Methe B.A."/>
            <person name="Wu M."/>
            <person name="Heidelberg J.F."/>
            <person name="Paulsen I.T."/>
            <person name="Fouts D.E."/>
            <person name="Ravel J."/>
            <person name="Tettelin H."/>
            <person name="Ren Q."/>
            <person name="Read T.D."/>
            <person name="DeBoy R.T."/>
            <person name="Seshadri R."/>
            <person name="Salzberg S.L."/>
            <person name="Jensen H.B."/>
            <person name="Birkeland N.K."/>
            <person name="Nelson W.C."/>
            <person name="Dodson R.J."/>
            <person name="Grindhaug S.H."/>
            <person name="Holt I.E."/>
            <person name="Eidhammer I."/>
            <person name="Jonasen I."/>
            <person name="Vanaken S."/>
            <person name="Utterback T.R."/>
            <person name="Feldblyum T.V."/>
            <person name="Fraser C.M."/>
            <person name="Lillehaug J.R."/>
            <person name="Eisen J.A."/>
        </authorList>
    </citation>
    <scope>NUCLEOTIDE SEQUENCE [LARGE SCALE GENOMIC DNA]</scope>
    <source>
        <strain evidence="3">ATCC 33009 / NCIMB 11132 / Bath</strain>
    </source>
</reference>
<dbReference type="Pfam" id="PF09489">
    <property type="entry name" value="CbtB"/>
    <property type="match status" value="1"/>
</dbReference>
<evidence type="ECO:0000313" key="3">
    <source>
        <dbReference type="Proteomes" id="UP000006821"/>
    </source>
</evidence>
<dbReference type="STRING" id="243233.MCA2302"/>
<dbReference type="HOGENOM" id="CLU_2451168_0_0_6"/>